<dbReference type="Pfam" id="PF12792">
    <property type="entry name" value="CSS-motif"/>
    <property type="match status" value="1"/>
</dbReference>
<dbReference type="SMART" id="SM00052">
    <property type="entry name" value="EAL"/>
    <property type="match status" value="1"/>
</dbReference>
<comment type="subcellular location">
    <subcellularLocation>
        <location evidence="1">Cell membrane</location>
        <topology evidence="1">Multi-pass membrane protein</topology>
    </subcellularLocation>
</comment>
<dbReference type="PANTHER" id="PTHR33121">
    <property type="entry name" value="CYCLIC DI-GMP PHOSPHODIESTERASE PDEF"/>
    <property type="match status" value="1"/>
</dbReference>
<keyword evidence="4" id="KW-0973">c-di-GMP</keyword>
<comment type="catalytic activity">
    <reaction evidence="9">
        <text>3',3'-c-di-GMP + H2O = 5'-phosphoguanylyl(3'-&gt;5')guanosine + H(+)</text>
        <dbReference type="Rhea" id="RHEA:24902"/>
        <dbReference type="ChEBI" id="CHEBI:15377"/>
        <dbReference type="ChEBI" id="CHEBI:15378"/>
        <dbReference type="ChEBI" id="CHEBI:58754"/>
        <dbReference type="ChEBI" id="CHEBI:58805"/>
        <dbReference type="EC" id="3.1.4.52"/>
    </reaction>
</comment>
<dbReference type="InterPro" id="IPR024744">
    <property type="entry name" value="CSS-motif_dom"/>
</dbReference>
<keyword evidence="7 10" id="KW-1133">Transmembrane helix</keyword>
<comment type="caution">
    <text evidence="12">The sequence shown here is derived from an EMBL/GenBank/DDBJ whole genome shotgun (WGS) entry which is preliminary data.</text>
</comment>
<evidence type="ECO:0000256" key="10">
    <source>
        <dbReference type="SAM" id="Phobius"/>
    </source>
</evidence>
<evidence type="ECO:0000256" key="1">
    <source>
        <dbReference type="ARBA" id="ARBA00004651"/>
    </source>
</evidence>
<evidence type="ECO:0000256" key="3">
    <source>
        <dbReference type="ARBA" id="ARBA00022475"/>
    </source>
</evidence>
<keyword evidence="3" id="KW-1003">Cell membrane</keyword>
<evidence type="ECO:0000313" key="12">
    <source>
        <dbReference type="EMBL" id="RYU48000.1"/>
    </source>
</evidence>
<dbReference type="CDD" id="cd01948">
    <property type="entry name" value="EAL"/>
    <property type="match status" value="1"/>
</dbReference>
<dbReference type="EC" id="3.1.4.52" evidence="2"/>
<evidence type="ECO:0000256" key="5">
    <source>
        <dbReference type="ARBA" id="ARBA00022692"/>
    </source>
</evidence>
<evidence type="ECO:0000256" key="4">
    <source>
        <dbReference type="ARBA" id="ARBA00022636"/>
    </source>
</evidence>
<evidence type="ECO:0000256" key="8">
    <source>
        <dbReference type="ARBA" id="ARBA00023136"/>
    </source>
</evidence>
<dbReference type="PANTHER" id="PTHR33121:SF79">
    <property type="entry name" value="CYCLIC DI-GMP PHOSPHODIESTERASE PDED-RELATED"/>
    <property type="match status" value="1"/>
</dbReference>
<gene>
    <name evidence="12" type="ORF">ERW49_02800</name>
</gene>
<sequence length="480" mass="55102">MKDIFNKYIIGVFVVFVVFVVSKYVVFADYEKFVESNVEHTIVQIESKFSKAKEIAVELEHLKSKNCNEMILSLQKVTALNPAINSISIIRDGRYYCSSLVGLNISKKEVPQKEIYIKEKNVLTGLPAISYYHQYDGENGIQFFMKGVAEDLKESRVGNVLLSNEEYTLSSDNQFGEHSVNGDDTYESNQYDFIILLNYNVAVSIKHYLIDNRFFIAMVLFSLLLAKVLSIKSAIFNYDYYKLKKVIKRHQIKPFVQPVVNEKEEIVGGEVLARWITSTGKVISPLDFIPKIEKYGLMGSMTKSILTQLNEYKGTSGYHGLRISVNLTEMCLYNEEIYSLCCQLAKKCTLVLEFTESTEFENRTKIISYMQKFRDIGAKFALDDYGTGYSSLQYLNYYQFDFVKIDKSFIDDIETNSLSLKILENIILLANNLDIKLVAEGVENKNQQQILNELQISSHQGFLYFKPMPLQDFNTVVKGK</sequence>
<dbReference type="GO" id="GO:0071111">
    <property type="term" value="F:cyclic-guanylate-specific phosphodiesterase activity"/>
    <property type="evidence" value="ECO:0007669"/>
    <property type="project" value="UniProtKB-EC"/>
</dbReference>
<keyword evidence="6" id="KW-0378">Hydrolase</keyword>
<dbReference type="GeneID" id="56273947"/>
<feature type="transmembrane region" description="Helical" evidence="10">
    <location>
        <begin position="214"/>
        <end position="235"/>
    </location>
</feature>
<dbReference type="GO" id="GO:0005886">
    <property type="term" value="C:plasma membrane"/>
    <property type="evidence" value="ECO:0007669"/>
    <property type="project" value="UniProtKB-SubCell"/>
</dbReference>
<evidence type="ECO:0000313" key="13">
    <source>
        <dbReference type="Proteomes" id="UP000293465"/>
    </source>
</evidence>
<dbReference type="PROSITE" id="PS50883">
    <property type="entry name" value="EAL"/>
    <property type="match status" value="1"/>
</dbReference>
<protein>
    <recommendedName>
        <fullName evidence="2">cyclic-guanylate-specific phosphodiesterase</fullName>
        <ecNumber evidence="2">3.1.4.52</ecNumber>
    </recommendedName>
</protein>
<dbReference type="InterPro" id="IPR035919">
    <property type="entry name" value="EAL_sf"/>
</dbReference>
<feature type="transmembrane region" description="Helical" evidence="10">
    <location>
        <begin position="7"/>
        <end position="27"/>
    </location>
</feature>
<dbReference type="AlphaFoldDB" id="A0A4Q5KQ11"/>
<evidence type="ECO:0000256" key="6">
    <source>
        <dbReference type="ARBA" id="ARBA00022801"/>
    </source>
</evidence>
<dbReference type="InterPro" id="IPR050706">
    <property type="entry name" value="Cyclic-di-GMP_PDE-like"/>
</dbReference>
<reference evidence="12 13" key="1">
    <citation type="submission" date="2019-02" db="EMBL/GenBank/DDBJ databases">
        <title>Genome sequences of Aliivibrio finisterrensis strains from farmed Atlantic salmon.</title>
        <authorList>
            <person name="Bowman J.P."/>
        </authorList>
    </citation>
    <scope>NUCLEOTIDE SEQUENCE [LARGE SCALE GENOMIC DNA]</scope>
    <source>
        <strain evidence="12 13">A32</strain>
    </source>
</reference>
<dbReference type="EMBL" id="SEZJ01000002">
    <property type="protein sequence ID" value="RYU48000.1"/>
    <property type="molecule type" value="Genomic_DNA"/>
</dbReference>
<keyword evidence="5 10" id="KW-0812">Transmembrane</keyword>
<dbReference type="RefSeq" id="WP_130086246.1">
    <property type="nucleotide sequence ID" value="NZ_SEZJ01000002.1"/>
</dbReference>
<dbReference type="Pfam" id="PF00563">
    <property type="entry name" value="EAL"/>
    <property type="match status" value="1"/>
</dbReference>
<feature type="domain" description="EAL" evidence="11">
    <location>
        <begin position="236"/>
        <end position="480"/>
    </location>
</feature>
<dbReference type="Proteomes" id="UP000293465">
    <property type="component" value="Unassembled WGS sequence"/>
</dbReference>
<accession>A0A4Q5KQ11</accession>
<evidence type="ECO:0000259" key="11">
    <source>
        <dbReference type="PROSITE" id="PS50883"/>
    </source>
</evidence>
<dbReference type="OrthoDB" id="675397at2"/>
<evidence type="ECO:0000256" key="9">
    <source>
        <dbReference type="ARBA" id="ARBA00034290"/>
    </source>
</evidence>
<name>A0A4Q5KQ11_9GAMM</name>
<dbReference type="InterPro" id="IPR001633">
    <property type="entry name" value="EAL_dom"/>
</dbReference>
<dbReference type="Gene3D" id="3.20.20.450">
    <property type="entry name" value="EAL domain"/>
    <property type="match status" value="1"/>
</dbReference>
<evidence type="ECO:0000256" key="7">
    <source>
        <dbReference type="ARBA" id="ARBA00022989"/>
    </source>
</evidence>
<evidence type="ECO:0000256" key="2">
    <source>
        <dbReference type="ARBA" id="ARBA00012282"/>
    </source>
</evidence>
<keyword evidence="8 10" id="KW-0472">Membrane</keyword>
<organism evidence="12 13">
    <name type="scientific">Aliivibrio finisterrensis</name>
    <dbReference type="NCBI Taxonomy" id="511998"/>
    <lineage>
        <taxon>Bacteria</taxon>
        <taxon>Pseudomonadati</taxon>
        <taxon>Pseudomonadota</taxon>
        <taxon>Gammaproteobacteria</taxon>
        <taxon>Vibrionales</taxon>
        <taxon>Vibrionaceae</taxon>
        <taxon>Aliivibrio</taxon>
    </lineage>
</organism>
<dbReference type="SUPFAM" id="SSF141868">
    <property type="entry name" value="EAL domain-like"/>
    <property type="match status" value="1"/>
</dbReference>
<proteinExistence type="predicted"/>